<accession>A0AAD9JP26</accession>
<keyword evidence="1" id="KW-0694">RNA-binding</keyword>
<dbReference type="AlphaFoldDB" id="A0AAD9JP26"/>
<dbReference type="PIRSF" id="PIRSF027019">
    <property type="entry name" value="Euk_LigT"/>
    <property type="match status" value="1"/>
</dbReference>
<dbReference type="Pfam" id="PF00013">
    <property type="entry name" value="KH_1"/>
    <property type="match status" value="1"/>
</dbReference>
<name>A0AAD9JP26_9ANNE</name>
<dbReference type="InterPro" id="IPR036612">
    <property type="entry name" value="KH_dom_type_1_sf"/>
</dbReference>
<dbReference type="EMBL" id="JAODUP010000237">
    <property type="protein sequence ID" value="KAK2155535.1"/>
    <property type="molecule type" value="Genomic_DNA"/>
</dbReference>
<evidence type="ECO:0000259" key="2">
    <source>
        <dbReference type="SMART" id="SM00322"/>
    </source>
</evidence>
<reference evidence="3" key="1">
    <citation type="journal article" date="2023" name="Mol. Biol. Evol.">
        <title>Third-Generation Sequencing Reveals the Adaptive Role of the Epigenome in Three Deep-Sea Polychaetes.</title>
        <authorList>
            <person name="Perez M."/>
            <person name="Aroh O."/>
            <person name="Sun Y."/>
            <person name="Lan Y."/>
            <person name="Juniper S.K."/>
            <person name="Young C.R."/>
            <person name="Angers B."/>
            <person name="Qian P.Y."/>
        </authorList>
    </citation>
    <scope>NUCLEOTIDE SEQUENCE</scope>
    <source>
        <strain evidence="3">P08H-3</strain>
    </source>
</reference>
<dbReference type="InterPro" id="IPR004088">
    <property type="entry name" value="KH_dom_type_1"/>
</dbReference>
<dbReference type="Pfam" id="PF10469">
    <property type="entry name" value="AKAP7_NLS"/>
    <property type="match status" value="1"/>
</dbReference>
<protein>
    <recommendedName>
        <fullName evidence="2">K Homology domain-containing protein</fullName>
    </recommendedName>
</protein>
<dbReference type="SUPFAM" id="SSF55144">
    <property type="entry name" value="LigT-like"/>
    <property type="match status" value="1"/>
</dbReference>
<gene>
    <name evidence="3" type="ORF">LSH36_237g02032</name>
</gene>
<feature type="domain" description="K Homology" evidence="2">
    <location>
        <begin position="64"/>
        <end position="132"/>
    </location>
</feature>
<keyword evidence="4" id="KW-1185">Reference proteome</keyword>
<organism evidence="3 4">
    <name type="scientific">Paralvinella palmiformis</name>
    <dbReference type="NCBI Taxonomy" id="53620"/>
    <lineage>
        <taxon>Eukaryota</taxon>
        <taxon>Metazoa</taxon>
        <taxon>Spiralia</taxon>
        <taxon>Lophotrochozoa</taxon>
        <taxon>Annelida</taxon>
        <taxon>Polychaeta</taxon>
        <taxon>Sedentaria</taxon>
        <taxon>Canalipalpata</taxon>
        <taxon>Terebellida</taxon>
        <taxon>Terebelliformia</taxon>
        <taxon>Alvinellidae</taxon>
        <taxon>Paralvinella</taxon>
    </lineage>
</organism>
<dbReference type="SUPFAM" id="SSF54791">
    <property type="entry name" value="Eukaryotic type KH-domain (KH-domain type I)"/>
    <property type="match status" value="1"/>
</dbReference>
<dbReference type="GO" id="GO:0005634">
    <property type="term" value="C:nucleus"/>
    <property type="evidence" value="ECO:0007669"/>
    <property type="project" value="TreeGrafter"/>
</dbReference>
<dbReference type="InterPro" id="IPR004087">
    <property type="entry name" value="KH_dom"/>
</dbReference>
<dbReference type="SMART" id="SM00322">
    <property type="entry name" value="KH"/>
    <property type="match status" value="1"/>
</dbReference>
<evidence type="ECO:0000313" key="4">
    <source>
        <dbReference type="Proteomes" id="UP001208570"/>
    </source>
</evidence>
<comment type="caution">
    <text evidence="3">The sequence shown here is derived from an EMBL/GenBank/DDBJ whole genome shotgun (WGS) entry which is preliminary data.</text>
</comment>
<sequence length="358" mass="40905">MDILRPEIICIDGYRFRRNPKQDQTTEEYEEDEMGDNTMSTLAADVYCDEVCDAAASQIQETDNGFRLTLDVPSDYWKHIIGKKGETKKRLENETRTQIKIPGRGREGEIVINGRDRQGLLSAKTRIDLLVESARQRQPFTHFISIPVNSEPIQDRFGEFRDDIVRFCGEDRGVDGSIFQNPNKLHLTIGTMPLLSKSELDKAVFELEQCKEEILSKHGRLSCQLRGLEYMNDDPGEVDVLYAKIHLHDGSDRLQYLADHLVERFCARGLMNREYDRVKLHVTIMNTLMRKDPAGAGVVTSGGNKQPIRGRESFDARNILKLYGDYDFGPYDINTIHLSQRYSTGPDGYYACEAKIDI</sequence>
<dbReference type="GO" id="GO:0006307">
    <property type="term" value="P:DNA alkylation repair"/>
    <property type="evidence" value="ECO:0007669"/>
    <property type="project" value="InterPro"/>
</dbReference>
<dbReference type="GO" id="GO:0003723">
    <property type="term" value="F:RNA binding"/>
    <property type="evidence" value="ECO:0007669"/>
    <property type="project" value="UniProtKB-UniRule"/>
</dbReference>
<proteinExistence type="predicted"/>
<evidence type="ECO:0000256" key="1">
    <source>
        <dbReference type="PROSITE-ProRule" id="PRU00117"/>
    </source>
</evidence>
<dbReference type="Proteomes" id="UP001208570">
    <property type="component" value="Unassembled WGS sequence"/>
</dbReference>
<dbReference type="InterPro" id="IPR047538">
    <property type="entry name" value="KH-I_ASCC1"/>
</dbReference>
<evidence type="ECO:0000313" key="3">
    <source>
        <dbReference type="EMBL" id="KAK2155535.1"/>
    </source>
</evidence>
<dbReference type="Gene3D" id="3.90.1140.10">
    <property type="entry name" value="Cyclic phosphodiesterase"/>
    <property type="match status" value="1"/>
</dbReference>
<dbReference type="InterPro" id="IPR009210">
    <property type="entry name" value="ASCC1"/>
</dbReference>
<dbReference type="PROSITE" id="PS50084">
    <property type="entry name" value="KH_TYPE_1"/>
    <property type="match status" value="1"/>
</dbReference>
<dbReference type="PANTHER" id="PTHR13360:SF1">
    <property type="entry name" value="ACTIVATING SIGNAL COINTEGRATOR 1 COMPLEX SUBUNIT 1"/>
    <property type="match status" value="1"/>
</dbReference>
<dbReference type="Gene3D" id="3.30.1370.10">
    <property type="entry name" value="K Homology domain, type 1"/>
    <property type="match status" value="1"/>
</dbReference>
<dbReference type="InterPro" id="IPR009097">
    <property type="entry name" value="Cyclic_Pdiesterase"/>
</dbReference>
<dbReference type="CDD" id="cd22419">
    <property type="entry name" value="KH-I_ASCC1"/>
    <property type="match status" value="1"/>
</dbReference>
<dbReference type="PANTHER" id="PTHR13360">
    <property type="entry name" value="ACTIVATING SIGNAL COINTEGRATOR 1 COMPLEX SUBUNIT 1"/>
    <property type="match status" value="1"/>
</dbReference>
<dbReference type="GO" id="GO:0006355">
    <property type="term" value="P:regulation of DNA-templated transcription"/>
    <property type="evidence" value="ECO:0007669"/>
    <property type="project" value="TreeGrafter"/>
</dbReference>
<dbReference type="InterPro" id="IPR019510">
    <property type="entry name" value="AKAP7-like_phosphoesterase"/>
</dbReference>